<feature type="compositionally biased region" description="Basic residues" evidence="1">
    <location>
        <begin position="55"/>
        <end position="68"/>
    </location>
</feature>
<dbReference type="Proteomes" id="UP000749646">
    <property type="component" value="Unassembled WGS sequence"/>
</dbReference>
<proteinExistence type="predicted"/>
<accession>A0A9P6IXU1</accession>
<sequence>MAALVRYKPRFIKDHTTAAVISLQEVLRQGKDLIPKASPKREVKTKEKEAEKQKSKAGLRGHVQKKAKGGTGPDPRSESRKYKDTLDKVFETVALSVGSLKANLRHSGKFDEQGQALIIWTIHALNNICLYMFQAFPITGPQDKRSSYHRKLITQTELGFIHPTMLPNFPGDPGIDKYYVPTNMIKTNGVEFQALA</sequence>
<feature type="compositionally biased region" description="Basic and acidic residues" evidence="1">
    <location>
        <begin position="34"/>
        <end position="54"/>
    </location>
</feature>
<gene>
    <name evidence="2" type="ORF">BGZ65_005010</name>
</gene>
<name>A0A9P6IXU1_9FUNG</name>
<feature type="region of interest" description="Disordered" evidence="1">
    <location>
        <begin position="34"/>
        <end position="82"/>
    </location>
</feature>
<keyword evidence="3" id="KW-1185">Reference proteome</keyword>
<dbReference type="AlphaFoldDB" id="A0A9P6IXU1"/>
<dbReference type="EMBL" id="JAAAHW010006952">
    <property type="protein sequence ID" value="KAF9952871.1"/>
    <property type="molecule type" value="Genomic_DNA"/>
</dbReference>
<dbReference type="OrthoDB" id="10662401at2759"/>
<organism evidence="2 3">
    <name type="scientific">Modicella reniformis</name>
    <dbReference type="NCBI Taxonomy" id="1440133"/>
    <lineage>
        <taxon>Eukaryota</taxon>
        <taxon>Fungi</taxon>
        <taxon>Fungi incertae sedis</taxon>
        <taxon>Mucoromycota</taxon>
        <taxon>Mortierellomycotina</taxon>
        <taxon>Mortierellomycetes</taxon>
        <taxon>Mortierellales</taxon>
        <taxon>Mortierellaceae</taxon>
        <taxon>Modicella</taxon>
    </lineage>
</organism>
<comment type="caution">
    <text evidence="2">The sequence shown here is derived from an EMBL/GenBank/DDBJ whole genome shotgun (WGS) entry which is preliminary data.</text>
</comment>
<evidence type="ECO:0000256" key="1">
    <source>
        <dbReference type="SAM" id="MobiDB-lite"/>
    </source>
</evidence>
<evidence type="ECO:0000313" key="3">
    <source>
        <dbReference type="Proteomes" id="UP000749646"/>
    </source>
</evidence>
<evidence type="ECO:0000313" key="2">
    <source>
        <dbReference type="EMBL" id="KAF9952871.1"/>
    </source>
</evidence>
<reference evidence="2" key="1">
    <citation type="journal article" date="2020" name="Fungal Divers.">
        <title>Resolving the Mortierellaceae phylogeny through synthesis of multi-gene phylogenetics and phylogenomics.</title>
        <authorList>
            <person name="Vandepol N."/>
            <person name="Liber J."/>
            <person name="Desiro A."/>
            <person name="Na H."/>
            <person name="Kennedy M."/>
            <person name="Barry K."/>
            <person name="Grigoriev I.V."/>
            <person name="Miller A.N."/>
            <person name="O'Donnell K."/>
            <person name="Stajich J.E."/>
            <person name="Bonito G."/>
        </authorList>
    </citation>
    <scope>NUCLEOTIDE SEQUENCE</scope>
    <source>
        <strain evidence="2">MES-2147</strain>
    </source>
</reference>
<protein>
    <submittedName>
        <fullName evidence="2">Uncharacterized protein</fullName>
    </submittedName>
</protein>